<keyword evidence="2 7" id="KW-0812">Transmembrane</keyword>
<dbReference type="GO" id="GO:0071555">
    <property type="term" value="P:cell wall organization"/>
    <property type="evidence" value="ECO:0007669"/>
    <property type="project" value="UniProtKB-KW"/>
</dbReference>
<dbReference type="NCBIfam" id="TIGR00247">
    <property type="entry name" value="endolytic transglycosylase MltG"/>
    <property type="match status" value="1"/>
</dbReference>
<evidence type="ECO:0000313" key="8">
    <source>
        <dbReference type="EMBL" id="AKO66411.1"/>
    </source>
</evidence>
<reference evidence="8 9" key="1">
    <citation type="submission" date="2015-03" db="EMBL/GenBank/DDBJ databases">
        <title>Comparative analysis of the OM43 clade including a novel species from Red Sea uncovers genomic and metabolic diversity among marine methylotrophs.</title>
        <authorList>
            <person name="Jimenez-Infante F."/>
            <person name="Ngugi D.K."/>
            <person name="Vinu M."/>
            <person name="Alam I."/>
            <person name="Kamau A."/>
            <person name="Blom J."/>
            <person name="Bajic V.B."/>
            <person name="Stingl U."/>
        </authorList>
    </citation>
    <scope>NUCLEOTIDE SEQUENCE [LARGE SCALE GENOMIC DNA]</scope>
    <source>
        <strain evidence="8 9">MBRSH7</strain>
    </source>
</reference>
<dbReference type="GO" id="GO:0008932">
    <property type="term" value="F:lytic endotransglycosylase activity"/>
    <property type="evidence" value="ECO:0007669"/>
    <property type="project" value="UniProtKB-UniRule"/>
</dbReference>
<comment type="similarity">
    <text evidence="7">Belongs to the transglycosylase MltG family.</text>
</comment>
<name>A0A0H4IZL5_9PROT</name>
<dbReference type="Gene3D" id="3.30.1490.480">
    <property type="entry name" value="Endolytic murein transglycosylase"/>
    <property type="match status" value="1"/>
</dbReference>
<dbReference type="GO" id="GO:0009252">
    <property type="term" value="P:peptidoglycan biosynthetic process"/>
    <property type="evidence" value="ECO:0007669"/>
    <property type="project" value="UniProtKB-UniRule"/>
</dbReference>
<dbReference type="PATRIC" id="fig|1623450.3.peg.1428"/>
<keyword evidence="1 7" id="KW-1003">Cell membrane</keyword>
<dbReference type="Pfam" id="PF02618">
    <property type="entry name" value="YceG"/>
    <property type="match status" value="1"/>
</dbReference>
<gene>
    <name evidence="7" type="primary">mltG</name>
    <name evidence="8" type="ORF">VI33_07150</name>
</gene>
<keyword evidence="9" id="KW-1185">Reference proteome</keyword>
<protein>
    <recommendedName>
        <fullName evidence="7">Endolytic murein transglycosylase</fullName>
        <ecNumber evidence="7">4.2.2.29</ecNumber>
    </recommendedName>
    <alternativeName>
        <fullName evidence="7">Peptidoglycan lytic transglycosylase</fullName>
    </alternativeName>
    <alternativeName>
        <fullName evidence="7">Peptidoglycan polymerization terminase</fullName>
    </alternativeName>
</protein>
<evidence type="ECO:0000313" key="9">
    <source>
        <dbReference type="Proteomes" id="UP000066549"/>
    </source>
</evidence>
<evidence type="ECO:0000256" key="7">
    <source>
        <dbReference type="HAMAP-Rule" id="MF_02065"/>
    </source>
</evidence>
<dbReference type="Proteomes" id="UP000066549">
    <property type="component" value="Chromosome"/>
</dbReference>
<dbReference type="OrthoDB" id="9814591at2"/>
<keyword evidence="4 7" id="KW-0472">Membrane</keyword>
<evidence type="ECO:0000256" key="2">
    <source>
        <dbReference type="ARBA" id="ARBA00022692"/>
    </source>
</evidence>
<dbReference type="GO" id="GO:0005886">
    <property type="term" value="C:plasma membrane"/>
    <property type="evidence" value="ECO:0007669"/>
    <property type="project" value="UniProtKB-SubCell"/>
</dbReference>
<accession>A0A0H4IZL5</accession>
<keyword evidence="3 7" id="KW-1133">Transmembrane helix</keyword>
<feature type="transmembrane region" description="Helical" evidence="7">
    <location>
        <begin position="16"/>
        <end position="36"/>
    </location>
</feature>
<keyword evidence="7" id="KW-0997">Cell inner membrane</keyword>
<feature type="site" description="Important for catalytic activity" evidence="7">
    <location>
        <position position="222"/>
    </location>
</feature>
<dbReference type="AlphaFoldDB" id="A0A0H4IZL5"/>
<comment type="subcellular location">
    <subcellularLocation>
        <location evidence="7">Cell inner membrane</location>
        <topology evidence="7">Single-pass membrane protein</topology>
    </subcellularLocation>
</comment>
<proteinExistence type="inferred from homology"/>
<dbReference type="PANTHER" id="PTHR30518">
    <property type="entry name" value="ENDOLYTIC MUREIN TRANSGLYCOSYLASE"/>
    <property type="match status" value="1"/>
</dbReference>
<dbReference type="EMBL" id="CP011002">
    <property type="protein sequence ID" value="AKO66411.1"/>
    <property type="molecule type" value="Genomic_DNA"/>
</dbReference>
<sequence>MQKNKLLAFLFDKHYVFYRIAFVLIFILLSIHLLFFKVNITENNQDFEIAEGSTLNSVIKMFYDNGLITSTWRFKTLFYITGNQNNIKKGSYRINNGDNSVDLIRMITQGLETTHAITFVEGQTMQQIFNLIKKNPNIKQTVDEFDEEKILKLMNVEAKSLEGLVYADTYYFTKNTTDIELLKTAHNHLDKKLKLAWNHRQQNLPYDNQYEALIMASIIEKEVVFYDEASEVSGVFVNRLKMGMPLQSDPTVIYGIKKFDGNIRKKDLRKDHPHNTYTRKELPPTPICIVSYQSINAALNPAKTDALYFVSMGNHRHKFSVTLEEHNKAVNIFQRKIKKK</sequence>
<evidence type="ECO:0000256" key="3">
    <source>
        <dbReference type="ARBA" id="ARBA00022989"/>
    </source>
</evidence>
<dbReference type="HAMAP" id="MF_02065">
    <property type="entry name" value="MltG"/>
    <property type="match status" value="1"/>
</dbReference>
<dbReference type="PANTHER" id="PTHR30518:SF2">
    <property type="entry name" value="ENDOLYTIC MUREIN TRANSGLYCOSYLASE"/>
    <property type="match status" value="1"/>
</dbReference>
<keyword evidence="5 7" id="KW-0456">Lyase</keyword>
<evidence type="ECO:0000256" key="4">
    <source>
        <dbReference type="ARBA" id="ARBA00023136"/>
    </source>
</evidence>
<evidence type="ECO:0000256" key="6">
    <source>
        <dbReference type="ARBA" id="ARBA00023316"/>
    </source>
</evidence>
<dbReference type="Gene3D" id="3.30.160.60">
    <property type="entry name" value="Classic Zinc Finger"/>
    <property type="match status" value="1"/>
</dbReference>
<evidence type="ECO:0000256" key="5">
    <source>
        <dbReference type="ARBA" id="ARBA00023239"/>
    </source>
</evidence>
<dbReference type="EC" id="4.2.2.29" evidence="7"/>
<dbReference type="CDD" id="cd08010">
    <property type="entry name" value="MltG_like"/>
    <property type="match status" value="1"/>
</dbReference>
<comment type="catalytic activity">
    <reaction evidence="7">
        <text>a peptidoglycan chain = a peptidoglycan chain with N-acetyl-1,6-anhydromuramyl-[peptide] at the reducing end + a peptidoglycan chain with N-acetylglucosamine at the non-reducing end.</text>
        <dbReference type="EC" id="4.2.2.29"/>
    </reaction>
</comment>
<evidence type="ECO:0000256" key="1">
    <source>
        <dbReference type="ARBA" id="ARBA00022475"/>
    </source>
</evidence>
<keyword evidence="6 7" id="KW-0961">Cell wall biogenesis/degradation</keyword>
<organism evidence="8 9">
    <name type="scientific">Methylophilales bacterium MBRS-H7</name>
    <dbReference type="NCBI Taxonomy" id="1623450"/>
    <lineage>
        <taxon>Bacteria</taxon>
        <taxon>Pseudomonadati</taxon>
        <taxon>Pseudomonadota</taxon>
        <taxon>Betaproteobacteria</taxon>
        <taxon>Nitrosomonadales</taxon>
        <taxon>OM43 clade</taxon>
    </lineage>
</organism>
<dbReference type="InterPro" id="IPR003770">
    <property type="entry name" value="MLTG-like"/>
</dbReference>
<comment type="function">
    <text evidence="7">Functions as a peptidoglycan terminase that cleaves nascent peptidoglycan strands endolytically to terminate their elongation.</text>
</comment>